<dbReference type="EMBL" id="CP003989">
    <property type="protein sequence ID" value="AGA32392.1"/>
    <property type="molecule type" value="Genomic_DNA"/>
</dbReference>
<dbReference type="Proteomes" id="UP000010809">
    <property type="component" value="Chromosome"/>
</dbReference>
<keyword evidence="3" id="KW-1185">Reference proteome</keyword>
<protein>
    <submittedName>
        <fullName evidence="2">WblL protein</fullName>
    </submittedName>
</protein>
<feature type="transmembrane region" description="Helical" evidence="1">
    <location>
        <begin position="206"/>
        <end position="224"/>
    </location>
</feature>
<evidence type="ECO:0000313" key="2">
    <source>
        <dbReference type="EMBL" id="AGA32392.1"/>
    </source>
</evidence>
<keyword evidence="1" id="KW-0472">Membrane</keyword>
<dbReference type="eggNOG" id="ENOG502ZC1G">
    <property type="taxonomic scope" value="Bacteria"/>
</dbReference>
<proteinExistence type="predicted"/>
<feature type="transmembrane region" description="Helical" evidence="1">
    <location>
        <begin position="276"/>
        <end position="295"/>
    </location>
</feature>
<feature type="transmembrane region" description="Helical" evidence="1">
    <location>
        <begin position="103"/>
        <end position="121"/>
    </location>
</feature>
<gene>
    <name evidence="2" type="ordered locus">TVNIR_0697</name>
</gene>
<dbReference type="PATRIC" id="fig|1255043.3.peg.703"/>
<feature type="transmembrane region" description="Helical" evidence="1">
    <location>
        <begin position="231"/>
        <end position="248"/>
    </location>
</feature>
<feature type="transmembrane region" description="Helical" evidence="1">
    <location>
        <begin position="254"/>
        <end position="269"/>
    </location>
</feature>
<feature type="transmembrane region" description="Helical" evidence="1">
    <location>
        <begin position="127"/>
        <end position="147"/>
    </location>
</feature>
<reference evidence="2" key="1">
    <citation type="submission" date="2015-12" db="EMBL/GenBank/DDBJ databases">
        <authorList>
            <person name="Tikhonova T.V."/>
            <person name="Pavlov A.R."/>
            <person name="Beletsky A.V."/>
            <person name="Mardanov A.V."/>
            <person name="Sorokin D.Y."/>
            <person name="Ravin N.V."/>
            <person name="Popov V.O."/>
        </authorList>
    </citation>
    <scope>NUCLEOTIDE SEQUENCE</scope>
    <source>
        <strain evidence="2">DSM 14787</strain>
    </source>
</reference>
<feature type="transmembrane region" description="Helical" evidence="1">
    <location>
        <begin position="424"/>
        <end position="442"/>
    </location>
</feature>
<dbReference type="HOGENOM" id="CLU_050515_0_0_6"/>
<keyword evidence="1" id="KW-1133">Transmembrane helix</keyword>
<feature type="transmembrane region" description="Helical" evidence="1">
    <location>
        <begin position="159"/>
        <end position="186"/>
    </location>
</feature>
<feature type="transmembrane region" description="Helical" evidence="1">
    <location>
        <begin position="33"/>
        <end position="54"/>
    </location>
</feature>
<sequence length="465" mass="52481">MFLFLALSNNIVLVSRQPTTTGGRMRYTAKFQASLFSPFALLAFISLLKISLGYSYFVFVSETYWPLGFRWDPSAPKILESWVLLFALVRFSPNRLTRPSDYMIVSLICLSIIPLLSLYGLANHPRWPVYTVFVTILLILIFRRGRAIRMPYFSSGRDLVLAITVLGSLITTAWMIVNGGLAYFNLDFSLVYEFRSDVRDQLYTHGFQYFILWATKVLGPALLAFALWQKWWWVAAAVVALHVLWFGISSHKAVLFFPFIILSVWVWVRSRPALSIIPLALLIIVVSSLVVFLAFDQIMPASVFVHRLFFIPANNTFLYFEFFSNNPKVFWSNSVLELFLNYPYADAPGRLIGEFGGSGAFANNSFLSTGYMHGGFGGMVLYGVLVGLLFRVFDSFQHNGMPLWMSVAVLAVPTQALLISDDLFSSMFSHGIGLALLLLLLMRRRKSPWVAENGGSDGGQRGNFI</sequence>
<feature type="transmembrane region" description="Helical" evidence="1">
    <location>
        <begin position="371"/>
        <end position="390"/>
    </location>
</feature>
<dbReference type="KEGG" id="tni:TVNIR_0697"/>
<keyword evidence="1" id="KW-0812">Transmembrane</keyword>
<feature type="transmembrane region" description="Helical" evidence="1">
    <location>
        <begin position="402"/>
        <end position="418"/>
    </location>
</feature>
<evidence type="ECO:0000256" key="1">
    <source>
        <dbReference type="SAM" id="Phobius"/>
    </source>
</evidence>
<dbReference type="AlphaFoldDB" id="L0DTR9"/>
<organism evidence="2 3">
    <name type="scientific">Thioalkalivibrio nitratireducens (strain DSM 14787 / UNIQEM 213 / ALEN2)</name>
    <dbReference type="NCBI Taxonomy" id="1255043"/>
    <lineage>
        <taxon>Bacteria</taxon>
        <taxon>Pseudomonadati</taxon>
        <taxon>Pseudomonadota</taxon>
        <taxon>Gammaproteobacteria</taxon>
        <taxon>Chromatiales</taxon>
        <taxon>Ectothiorhodospiraceae</taxon>
        <taxon>Thioalkalivibrio</taxon>
    </lineage>
</organism>
<name>L0DTR9_THIND</name>
<accession>L0DTR9</accession>
<evidence type="ECO:0000313" key="3">
    <source>
        <dbReference type="Proteomes" id="UP000010809"/>
    </source>
</evidence>